<feature type="region of interest" description="Disordered" evidence="1">
    <location>
        <begin position="128"/>
        <end position="155"/>
    </location>
</feature>
<dbReference type="AlphaFoldDB" id="A0A269ZGP8"/>
<reference evidence="2 3" key="1">
    <citation type="submission" date="2017-04" db="EMBL/GenBank/DDBJ databases">
        <title>Kefir bacterial isolates.</title>
        <authorList>
            <person name="Kim Y."/>
            <person name="Blasche S."/>
            <person name="Patil K.R."/>
        </authorList>
    </citation>
    <scope>NUCLEOTIDE SEQUENCE [LARGE SCALE GENOMIC DNA]</scope>
    <source>
        <strain evidence="2 3">OG2</strain>
    </source>
</reference>
<feature type="compositionally biased region" description="Low complexity" evidence="1">
    <location>
        <begin position="128"/>
        <end position="140"/>
    </location>
</feature>
<dbReference type="EMBL" id="NCWY01000003">
    <property type="protein sequence ID" value="PAK96670.1"/>
    <property type="molecule type" value="Genomic_DNA"/>
</dbReference>
<proteinExistence type="predicted"/>
<name>A0A269ZGP8_9MICO</name>
<evidence type="ECO:0000313" key="3">
    <source>
        <dbReference type="Proteomes" id="UP000216867"/>
    </source>
</evidence>
<gene>
    <name evidence="2" type="ORF">B8X04_05010</name>
</gene>
<comment type="caution">
    <text evidence="2">The sequence shown here is derived from an EMBL/GenBank/DDBJ whole genome shotgun (WGS) entry which is preliminary data.</text>
</comment>
<feature type="compositionally biased region" description="Basic residues" evidence="1">
    <location>
        <begin position="146"/>
        <end position="155"/>
    </location>
</feature>
<dbReference type="Proteomes" id="UP000216867">
    <property type="component" value="Unassembled WGS sequence"/>
</dbReference>
<organism evidence="2 3">
    <name type="scientific">Brevibacterium casei</name>
    <dbReference type="NCBI Taxonomy" id="33889"/>
    <lineage>
        <taxon>Bacteria</taxon>
        <taxon>Bacillati</taxon>
        <taxon>Actinomycetota</taxon>
        <taxon>Actinomycetes</taxon>
        <taxon>Micrococcales</taxon>
        <taxon>Brevibacteriaceae</taxon>
        <taxon>Brevibacterium</taxon>
    </lineage>
</organism>
<evidence type="ECO:0000256" key="1">
    <source>
        <dbReference type="SAM" id="MobiDB-lite"/>
    </source>
</evidence>
<evidence type="ECO:0000313" key="2">
    <source>
        <dbReference type="EMBL" id="PAK96670.1"/>
    </source>
</evidence>
<protein>
    <submittedName>
        <fullName evidence="2">Uncharacterized protein</fullName>
    </submittedName>
</protein>
<sequence>MEMALIIEAANEPGWMALWERVHRRWFPDEGVPVKELDDLSLRCLVARMAADSSKENESTIVRSSAAILFGEFGHRHLDFGHATLSTDYGGSGNFDQTVDRGGLQPHERKRVERLEAVWTLAKRGLWSAGSAADSGPAGAVTEPRRRNRTPHTAK</sequence>
<accession>A0A269ZGP8</accession>